<accession>A0A7S0J3Y6</accession>
<gene>
    <name evidence="2" type="ORF">CLEP1334_LOCUS15495</name>
</gene>
<proteinExistence type="predicted"/>
<dbReference type="InterPro" id="IPR002733">
    <property type="entry name" value="AMMECR1_domain"/>
</dbReference>
<dbReference type="AlphaFoldDB" id="A0A7S0J3Y6"/>
<protein>
    <recommendedName>
        <fullName evidence="1">AMMECR1 domain-containing protein</fullName>
    </recommendedName>
</protein>
<dbReference type="InterPro" id="IPR036071">
    <property type="entry name" value="AMMECR1_dom_sf"/>
</dbReference>
<reference evidence="2" key="1">
    <citation type="submission" date="2021-01" db="EMBL/GenBank/DDBJ databases">
        <authorList>
            <person name="Corre E."/>
            <person name="Pelletier E."/>
            <person name="Niang G."/>
            <person name="Scheremetjew M."/>
            <person name="Finn R."/>
            <person name="Kale V."/>
            <person name="Holt S."/>
            <person name="Cochrane G."/>
            <person name="Meng A."/>
            <person name="Brown T."/>
            <person name="Cohen L."/>
        </authorList>
    </citation>
    <scope>NUCLEOTIDE SEQUENCE</scope>
    <source>
        <strain evidence="2">RCC1130</strain>
    </source>
</reference>
<dbReference type="InterPro" id="IPR023473">
    <property type="entry name" value="AMMECR1"/>
</dbReference>
<dbReference type="PANTHER" id="PTHR13016:SF0">
    <property type="entry name" value="AMME SYNDROME CANDIDATE GENE 1 PROTEIN"/>
    <property type="match status" value="1"/>
</dbReference>
<dbReference type="EMBL" id="HBER01030843">
    <property type="protein sequence ID" value="CAD8540212.1"/>
    <property type="molecule type" value="Transcribed_RNA"/>
</dbReference>
<dbReference type="InterPro" id="IPR027485">
    <property type="entry name" value="AMMECR1_N"/>
</dbReference>
<dbReference type="Pfam" id="PF01871">
    <property type="entry name" value="AMMECR1"/>
    <property type="match status" value="1"/>
</dbReference>
<dbReference type="PROSITE" id="PS51112">
    <property type="entry name" value="AMMECR1"/>
    <property type="match status" value="1"/>
</dbReference>
<name>A0A7S0J3Y6_9EUKA</name>
<dbReference type="PANTHER" id="PTHR13016">
    <property type="entry name" value="AMMECR1 HOMOLOG"/>
    <property type="match status" value="1"/>
</dbReference>
<dbReference type="NCBIfam" id="TIGR00296">
    <property type="entry name" value="TIGR00296 family protein"/>
    <property type="match status" value="1"/>
</dbReference>
<dbReference type="SUPFAM" id="SSF143447">
    <property type="entry name" value="AMMECR1-like"/>
    <property type="match status" value="1"/>
</dbReference>
<sequence>MFRAPNTEERKALCATAEHVHYCFDVLDATLSKPNGGASRSGATPHFDTSVSCPLFVTWSKRHESGRMDLRGCIGCLKPLPITSLQDYAINSAMRDQRFQPMQARELPLLHCTVSLLTDFEEARDVFDWEVGVHGILIDFVDPHGVSRSAVYLPEVMPEQGWSKLQAIDSLIRKSGYTQQIQETLRASIRLTRYKSSKLTCTYEEWRLARQKNGDLR</sequence>
<evidence type="ECO:0000313" key="2">
    <source>
        <dbReference type="EMBL" id="CAD8540212.1"/>
    </source>
</evidence>
<evidence type="ECO:0000259" key="1">
    <source>
        <dbReference type="PROSITE" id="PS51112"/>
    </source>
</evidence>
<organism evidence="2">
    <name type="scientific">Calcidiscus leptoporus</name>
    <dbReference type="NCBI Taxonomy" id="127549"/>
    <lineage>
        <taxon>Eukaryota</taxon>
        <taxon>Haptista</taxon>
        <taxon>Haptophyta</taxon>
        <taxon>Prymnesiophyceae</taxon>
        <taxon>Coccolithales</taxon>
        <taxon>Calcidiscaceae</taxon>
        <taxon>Calcidiscus</taxon>
    </lineage>
</organism>
<feature type="domain" description="AMMECR1" evidence="1">
    <location>
        <begin position="8"/>
        <end position="210"/>
    </location>
</feature>
<dbReference type="Gene3D" id="3.30.700.20">
    <property type="entry name" value="Hypothetical protein ph0010, domain 1"/>
    <property type="match status" value="1"/>
</dbReference>